<dbReference type="EMBL" id="JBBWWR010000016">
    <property type="protein sequence ID" value="KAK8947829.1"/>
    <property type="molecule type" value="Genomic_DNA"/>
</dbReference>
<proteinExistence type="predicted"/>
<comment type="caution">
    <text evidence="1">The sequence shown here is derived from an EMBL/GenBank/DDBJ whole genome shotgun (WGS) entry which is preliminary data.</text>
</comment>
<keyword evidence="2" id="KW-1185">Reference proteome</keyword>
<sequence>MTRRSTRTTQGFARQGLDNVGPSHSLINALRQEETIAAPDNVLTRRITRIEEQHVGVLTLLRNLGTTQEAVAPTAPVNQASLPVIPTLENLLEENSEEYSEVGSSKHFTPLLIGNVENPDQLNEEDKDREFEGTMMDALFICNETAQKIALCTKKKELRGSRMSKGDIKNVLTGHYQCLLLPPRFSGEIFPVPQPVNARSSHAFLHRLKDDDEEELVTPTIVLAEFIFYMKVVSLQKVLTLTTVSFGVAAATVTDLVFHLFEAFVALAWKIPSAVNKILWSREPFELQYVPLGLLDS</sequence>
<gene>
    <name evidence="1" type="ORF">KSP40_PGU011916</name>
</gene>
<organism evidence="1 2">
    <name type="scientific">Platanthera guangdongensis</name>
    <dbReference type="NCBI Taxonomy" id="2320717"/>
    <lineage>
        <taxon>Eukaryota</taxon>
        <taxon>Viridiplantae</taxon>
        <taxon>Streptophyta</taxon>
        <taxon>Embryophyta</taxon>
        <taxon>Tracheophyta</taxon>
        <taxon>Spermatophyta</taxon>
        <taxon>Magnoliopsida</taxon>
        <taxon>Liliopsida</taxon>
        <taxon>Asparagales</taxon>
        <taxon>Orchidaceae</taxon>
        <taxon>Orchidoideae</taxon>
        <taxon>Orchideae</taxon>
        <taxon>Orchidinae</taxon>
        <taxon>Platanthera</taxon>
    </lineage>
</organism>
<name>A0ABR2LQN1_9ASPA</name>
<accession>A0ABR2LQN1</accession>
<dbReference type="Proteomes" id="UP001412067">
    <property type="component" value="Unassembled WGS sequence"/>
</dbReference>
<reference evidence="1 2" key="1">
    <citation type="journal article" date="2022" name="Nat. Plants">
        <title>Genomes of leafy and leafless Platanthera orchids illuminate the evolution of mycoheterotrophy.</title>
        <authorList>
            <person name="Li M.H."/>
            <person name="Liu K.W."/>
            <person name="Li Z."/>
            <person name="Lu H.C."/>
            <person name="Ye Q.L."/>
            <person name="Zhang D."/>
            <person name="Wang J.Y."/>
            <person name="Li Y.F."/>
            <person name="Zhong Z.M."/>
            <person name="Liu X."/>
            <person name="Yu X."/>
            <person name="Liu D.K."/>
            <person name="Tu X.D."/>
            <person name="Liu B."/>
            <person name="Hao Y."/>
            <person name="Liao X.Y."/>
            <person name="Jiang Y.T."/>
            <person name="Sun W.H."/>
            <person name="Chen J."/>
            <person name="Chen Y.Q."/>
            <person name="Ai Y."/>
            <person name="Zhai J.W."/>
            <person name="Wu S.S."/>
            <person name="Zhou Z."/>
            <person name="Hsiao Y.Y."/>
            <person name="Wu W.L."/>
            <person name="Chen Y.Y."/>
            <person name="Lin Y.F."/>
            <person name="Hsu J.L."/>
            <person name="Li C.Y."/>
            <person name="Wang Z.W."/>
            <person name="Zhao X."/>
            <person name="Zhong W.Y."/>
            <person name="Ma X.K."/>
            <person name="Ma L."/>
            <person name="Huang J."/>
            <person name="Chen G.Z."/>
            <person name="Huang M.Z."/>
            <person name="Huang L."/>
            <person name="Peng D.H."/>
            <person name="Luo Y.B."/>
            <person name="Zou S.Q."/>
            <person name="Chen S.P."/>
            <person name="Lan S."/>
            <person name="Tsai W.C."/>
            <person name="Van de Peer Y."/>
            <person name="Liu Z.J."/>
        </authorList>
    </citation>
    <scope>NUCLEOTIDE SEQUENCE [LARGE SCALE GENOMIC DNA]</scope>
    <source>
        <strain evidence="1">Lor288</strain>
    </source>
</reference>
<evidence type="ECO:0000313" key="1">
    <source>
        <dbReference type="EMBL" id="KAK8947829.1"/>
    </source>
</evidence>
<protein>
    <submittedName>
        <fullName evidence="1">Uncharacterized protein</fullName>
    </submittedName>
</protein>
<evidence type="ECO:0000313" key="2">
    <source>
        <dbReference type="Proteomes" id="UP001412067"/>
    </source>
</evidence>